<feature type="repeat" description="WD" evidence="4">
    <location>
        <begin position="143"/>
        <end position="176"/>
    </location>
</feature>
<feature type="repeat" description="WD" evidence="4">
    <location>
        <begin position="275"/>
        <end position="316"/>
    </location>
</feature>
<dbReference type="InterPro" id="IPR036322">
    <property type="entry name" value="WD40_repeat_dom_sf"/>
</dbReference>
<dbReference type="InterPro" id="IPR019775">
    <property type="entry name" value="WD40_repeat_CS"/>
</dbReference>
<evidence type="ECO:0000313" key="7">
    <source>
        <dbReference type="Proteomes" id="UP000789595"/>
    </source>
</evidence>
<organism evidence="6 7">
    <name type="scientific">Pelagomonas calceolata</name>
    <dbReference type="NCBI Taxonomy" id="35677"/>
    <lineage>
        <taxon>Eukaryota</taxon>
        <taxon>Sar</taxon>
        <taxon>Stramenopiles</taxon>
        <taxon>Ochrophyta</taxon>
        <taxon>Pelagophyceae</taxon>
        <taxon>Pelagomonadales</taxon>
        <taxon>Pelagomonadaceae</taxon>
        <taxon>Pelagomonas</taxon>
    </lineage>
</organism>
<dbReference type="PANTHER" id="PTHR19923:SF0">
    <property type="entry name" value="PLEIOTROPIC REGULATOR 1"/>
    <property type="match status" value="1"/>
</dbReference>
<dbReference type="Pfam" id="PF00400">
    <property type="entry name" value="WD40"/>
    <property type="match status" value="6"/>
</dbReference>
<keyword evidence="2" id="KW-0677">Repeat</keyword>
<evidence type="ECO:0008006" key="8">
    <source>
        <dbReference type="Google" id="ProtNLM"/>
    </source>
</evidence>
<dbReference type="Gene3D" id="2.130.10.10">
    <property type="entry name" value="YVTN repeat-like/Quinoprotein amine dehydrogenase"/>
    <property type="match status" value="1"/>
</dbReference>
<dbReference type="PROSITE" id="PS50082">
    <property type="entry name" value="WD_REPEATS_2"/>
    <property type="match status" value="5"/>
</dbReference>
<dbReference type="FunFam" id="2.130.10.10:FF:000012">
    <property type="entry name" value="Putative pleiotropic regulator 1"/>
    <property type="match status" value="1"/>
</dbReference>
<evidence type="ECO:0000256" key="3">
    <source>
        <dbReference type="ARBA" id="ARBA00025726"/>
    </source>
</evidence>
<feature type="region of interest" description="Disordered" evidence="5">
    <location>
        <begin position="78"/>
        <end position="100"/>
    </location>
</feature>
<comment type="caution">
    <text evidence="6">The sequence shown here is derived from an EMBL/GenBank/DDBJ whole genome shotgun (WGS) entry which is preliminary data.</text>
</comment>
<dbReference type="PANTHER" id="PTHR19923">
    <property type="entry name" value="WD40 REPEAT PROTEINPRL1/PRL2-RELATED"/>
    <property type="match status" value="1"/>
</dbReference>
<gene>
    <name evidence="6" type="ORF">PECAL_1P02490</name>
</gene>
<feature type="region of interest" description="Disordered" evidence="5">
    <location>
        <begin position="443"/>
        <end position="464"/>
    </location>
</feature>
<evidence type="ECO:0000256" key="5">
    <source>
        <dbReference type="SAM" id="MobiDB-lite"/>
    </source>
</evidence>
<feature type="repeat" description="WD" evidence="4">
    <location>
        <begin position="191"/>
        <end position="232"/>
    </location>
</feature>
<sequence length="464" mass="49305">MEAALTRSAQGGDALFAGDDPFSPPAPPVAALKAKVASKLHAYAATRPAPGAAPTGCSDEKERRAYVDELAAALSGARRRKRAKGAKAEAEPPAPAEGGAIVVRGGTATAGAKGGALAVPLRRRAAAVPVPQWHAPWALHAVASGHLGWVRCVAFDPQNQWFVTGSADRTIKVWDLAKCSAGAQGGLKLTLTGHVGAVRGLAVSPRSAYAFSAGDDKKVLCWDLETNKVVRRYHGHLSGVYCLALHPTLDLLFTGGRDSCVRCWDQRTSKQVMMLGGHQATINSVAAAATDPQVVSGSADNTVRLWDLAAGKTRATLTHHKRGIRAVACAPFDGSFVSAAADAVRTWRRKDGALLRTMRGHNAVLNACDVNSAGVLATAGDDGSLRLWDYRTGYNFQRLETVAQPGSLACEAGIYDCAFDRSGTRLITCEADKTVKIWKEQAEADPESHPIDMESWTKECRRRR</sequence>
<dbReference type="SMART" id="SM00320">
    <property type="entry name" value="WD40"/>
    <property type="match status" value="7"/>
</dbReference>
<dbReference type="InterPro" id="IPR001680">
    <property type="entry name" value="WD40_rpt"/>
</dbReference>
<feature type="repeat" description="WD" evidence="4">
    <location>
        <begin position="233"/>
        <end position="274"/>
    </location>
</feature>
<dbReference type="PROSITE" id="PS50294">
    <property type="entry name" value="WD_REPEATS_REGION"/>
    <property type="match status" value="5"/>
</dbReference>
<reference evidence="6" key="1">
    <citation type="submission" date="2021-11" db="EMBL/GenBank/DDBJ databases">
        <authorList>
            <consortium name="Genoscope - CEA"/>
            <person name="William W."/>
        </authorList>
    </citation>
    <scope>NUCLEOTIDE SEQUENCE</scope>
</reference>
<evidence type="ECO:0000256" key="2">
    <source>
        <dbReference type="ARBA" id="ARBA00022737"/>
    </source>
</evidence>
<feature type="region of interest" description="Disordered" evidence="5">
    <location>
        <begin position="1"/>
        <end position="28"/>
    </location>
</feature>
<evidence type="ECO:0000313" key="6">
    <source>
        <dbReference type="EMBL" id="CAH0363908.1"/>
    </source>
</evidence>
<accession>A0A8J2S2W2</accession>
<dbReference type="CDD" id="cd00200">
    <property type="entry name" value="WD40"/>
    <property type="match status" value="1"/>
</dbReference>
<dbReference type="Proteomes" id="UP000789595">
    <property type="component" value="Unassembled WGS sequence"/>
</dbReference>
<dbReference type="AlphaFoldDB" id="A0A8J2S2W2"/>
<proteinExistence type="inferred from homology"/>
<dbReference type="PRINTS" id="PR00320">
    <property type="entry name" value="GPROTEINBRPT"/>
</dbReference>
<dbReference type="GO" id="GO:0071011">
    <property type="term" value="C:precatalytic spliceosome"/>
    <property type="evidence" value="ECO:0007669"/>
    <property type="project" value="TreeGrafter"/>
</dbReference>
<dbReference type="OrthoDB" id="10256122at2759"/>
<dbReference type="SUPFAM" id="SSF50978">
    <property type="entry name" value="WD40 repeat-like"/>
    <property type="match status" value="1"/>
</dbReference>
<evidence type="ECO:0000256" key="1">
    <source>
        <dbReference type="ARBA" id="ARBA00022574"/>
    </source>
</evidence>
<protein>
    <recommendedName>
        <fullName evidence="8">Pre-mRNA-splicing factor PRP46</fullName>
    </recommendedName>
</protein>
<dbReference type="GO" id="GO:0071013">
    <property type="term" value="C:catalytic step 2 spliceosome"/>
    <property type="evidence" value="ECO:0007669"/>
    <property type="project" value="TreeGrafter"/>
</dbReference>
<dbReference type="InterPro" id="IPR045241">
    <property type="entry name" value="Prp46/PLRG1-like"/>
</dbReference>
<dbReference type="InterPro" id="IPR020472">
    <property type="entry name" value="WD40_PAC1"/>
</dbReference>
<keyword evidence="7" id="KW-1185">Reference proteome</keyword>
<feature type="repeat" description="WD" evidence="4">
    <location>
        <begin position="358"/>
        <end position="398"/>
    </location>
</feature>
<dbReference type="GO" id="GO:0000974">
    <property type="term" value="C:Prp19 complex"/>
    <property type="evidence" value="ECO:0007669"/>
    <property type="project" value="TreeGrafter"/>
</dbReference>
<name>A0A8J2S2W2_9STRA</name>
<dbReference type="EMBL" id="CAKKNE010000001">
    <property type="protein sequence ID" value="CAH0363908.1"/>
    <property type="molecule type" value="Genomic_DNA"/>
</dbReference>
<evidence type="ECO:0000256" key="4">
    <source>
        <dbReference type="PROSITE-ProRule" id="PRU00221"/>
    </source>
</evidence>
<keyword evidence="1 4" id="KW-0853">WD repeat</keyword>
<comment type="similarity">
    <text evidence="3">Belongs to the WD repeat PRL1/PRL2 family.</text>
</comment>
<dbReference type="GO" id="GO:0000398">
    <property type="term" value="P:mRNA splicing, via spliceosome"/>
    <property type="evidence" value="ECO:0007669"/>
    <property type="project" value="InterPro"/>
</dbReference>
<dbReference type="PROSITE" id="PS00678">
    <property type="entry name" value="WD_REPEATS_1"/>
    <property type="match status" value="1"/>
</dbReference>
<dbReference type="InterPro" id="IPR015943">
    <property type="entry name" value="WD40/YVTN_repeat-like_dom_sf"/>
</dbReference>